<reference evidence="2" key="1">
    <citation type="journal article" date="2018" name="DNA Res.">
        <title>Multiple hybrid de novo genome assembly of finger millet, an orphan allotetraploid crop.</title>
        <authorList>
            <person name="Hatakeyama M."/>
            <person name="Aluri S."/>
            <person name="Balachadran M.T."/>
            <person name="Sivarajan S.R."/>
            <person name="Patrignani A."/>
            <person name="Gruter S."/>
            <person name="Poveda L."/>
            <person name="Shimizu-Inatsugi R."/>
            <person name="Baeten J."/>
            <person name="Francoijs K.J."/>
            <person name="Nataraja K.N."/>
            <person name="Reddy Y.A.N."/>
            <person name="Phadnis S."/>
            <person name="Ravikumar R.L."/>
            <person name="Schlapbach R."/>
            <person name="Sreeman S.M."/>
            <person name="Shimizu K.K."/>
        </authorList>
    </citation>
    <scope>NUCLEOTIDE SEQUENCE</scope>
</reference>
<name>A0AAV5BAU3_ELECO</name>
<keyword evidence="3" id="KW-1185">Reference proteome</keyword>
<reference evidence="2" key="2">
    <citation type="submission" date="2021-12" db="EMBL/GenBank/DDBJ databases">
        <title>Resequencing data analysis of finger millet.</title>
        <authorList>
            <person name="Hatakeyama M."/>
            <person name="Aluri S."/>
            <person name="Balachadran M.T."/>
            <person name="Sivarajan S.R."/>
            <person name="Poveda L."/>
            <person name="Shimizu-Inatsugi R."/>
            <person name="Schlapbach R."/>
            <person name="Sreeman S.M."/>
            <person name="Shimizu K.K."/>
        </authorList>
    </citation>
    <scope>NUCLEOTIDE SEQUENCE</scope>
</reference>
<dbReference type="EMBL" id="BQKI01000001">
    <property type="protein sequence ID" value="GJM84404.1"/>
    <property type="molecule type" value="Genomic_DNA"/>
</dbReference>
<feature type="domain" description="DUF3615" evidence="1">
    <location>
        <begin position="148"/>
        <end position="217"/>
    </location>
</feature>
<dbReference type="Pfam" id="PF12274">
    <property type="entry name" value="DUF3615"/>
    <property type="match status" value="1"/>
</dbReference>
<sequence length="281" mass="31429">MSPSWRARLLRAGLKAELCLARGQGAGPLRAGVRQGATMADLVLSRKWRARARASSSGAPSHAGEGGEFPKPVLDEHAKEVLAQRSRQEELLRQEELQWRQRIKAEVKKRREQFPPGKAPPDRQLRKEVVGEDRLARVEERHVRNVQMAIRVINRRHPDSKYELREITAKSTIYECGSAYCHYNFNVYSPTDGYQFYFAEVYIDTETEDDVYQCCVLGRFCLPGAILLGQALTLGGERTSIFLSLGGCSGFGFGAVETLLLGSALVQELLALILGESHEVR</sequence>
<evidence type="ECO:0000313" key="3">
    <source>
        <dbReference type="Proteomes" id="UP001054889"/>
    </source>
</evidence>
<evidence type="ECO:0000313" key="2">
    <source>
        <dbReference type="EMBL" id="GJM84404.1"/>
    </source>
</evidence>
<gene>
    <name evidence="2" type="primary">ga00068</name>
    <name evidence="2" type="ORF">PR202_ga00068</name>
</gene>
<comment type="caution">
    <text evidence="2">The sequence shown here is derived from an EMBL/GenBank/DDBJ whole genome shotgun (WGS) entry which is preliminary data.</text>
</comment>
<dbReference type="PANTHER" id="PTHR33326">
    <property type="entry name" value="OS05G0543800 PROTEIN"/>
    <property type="match status" value="1"/>
</dbReference>
<protein>
    <recommendedName>
        <fullName evidence="1">DUF3615 domain-containing protein</fullName>
    </recommendedName>
</protein>
<organism evidence="2 3">
    <name type="scientific">Eleusine coracana subsp. coracana</name>
    <dbReference type="NCBI Taxonomy" id="191504"/>
    <lineage>
        <taxon>Eukaryota</taxon>
        <taxon>Viridiplantae</taxon>
        <taxon>Streptophyta</taxon>
        <taxon>Embryophyta</taxon>
        <taxon>Tracheophyta</taxon>
        <taxon>Spermatophyta</taxon>
        <taxon>Magnoliopsida</taxon>
        <taxon>Liliopsida</taxon>
        <taxon>Poales</taxon>
        <taxon>Poaceae</taxon>
        <taxon>PACMAD clade</taxon>
        <taxon>Chloridoideae</taxon>
        <taxon>Cynodonteae</taxon>
        <taxon>Eleusininae</taxon>
        <taxon>Eleusine</taxon>
    </lineage>
</organism>
<proteinExistence type="predicted"/>
<accession>A0AAV5BAU3</accession>
<dbReference type="AlphaFoldDB" id="A0AAV5BAU3"/>
<dbReference type="InterPro" id="IPR022059">
    <property type="entry name" value="DUF3615"/>
</dbReference>
<dbReference type="Proteomes" id="UP001054889">
    <property type="component" value="Unassembled WGS sequence"/>
</dbReference>
<dbReference type="PANTHER" id="PTHR33326:SF22">
    <property type="entry name" value="OS10G0372700 PROTEIN"/>
    <property type="match status" value="1"/>
</dbReference>
<evidence type="ECO:0000259" key="1">
    <source>
        <dbReference type="Pfam" id="PF12274"/>
    </source>
</evidence>